<comment type="caution">
    <text evidence="2">The sequence shown here is derived from an EMBL/GenBank/DDBJ whole genome shotgun (WGS) entry which is preliminary data.</text>
</comment>
<proteinExistence type="predicted"/>
<dbReference type="GeneID" id="55968162"/>
<reference evidence="2" key="1">
    <citation type="submission" date="2020-03" db="EMBL/GenBank/DDBJ databases">
        <title>Site-based positive gene gene selection in Geosmithia morbida across the United States reveals a broad range of putative effectors and factors for local host and environmental adapation.</title>
        <authorList>
            <person name="Onufrak A."/>
            <person name="Murdoch R.W."/>
            <person name="Gazis R."/>
            <person name="Huff M."/>
            <person name="Staton M."/>
            <person name="Klingeman W."/>
            <person name="Hadziabdic D."/>
        </authorList>
    </citation>
    <scope>NUCLEOTIDE SEQUENCE</scope>
    <source>
        <strain evidence="2">1262</strain>
    </source>
</reference>
<keyword evidence="3" id="KW-1185">Reference proteome</keyword>
<dbReference type="AlphaFoldDB" id="A0A9P4YT15"/>
<protein>
    <submittedName>
        <fullName evidence="2">Uncharacterized protein</fullName>
    </submittedName>
</protein>
<dbReference type="Proteomes" id="UP000749293">
    <property type="component" value="Unassembled WGS sequence"/>
</dbReference>
<evidence type="ECO:0000313" key="3">
    <source>
        <dbReference type="Proteomes" id="UP000749293"/>
    </source>
</evidence>
<dbReference type="EMBL" id="JAANYQ010000012">
    <property type="protein sequence ID" value="KAF4121525.1"/>
    <property type="molecule type" value="Genomic_DNA"/>
</dbReference>
<accession>A0A9P4YT15</accession>
<name>A0A9P4YT15_9HYPO</name>
<feature type="region of interest" description="Disordered" evidence="1">
    <location>
        <begin position="339"/>
        <end position="364"/>
    </location>
</feature>
<dbReference type="OrthoDB" id="5273928at2759"/>
<dbReference type="RefSeq" id="XP_035320177.1">
    <property type="nucleotide sequence ID" value="XM_035463913.1"/>
</dbReference>
<organism evidence="2 3">
    <name type="scientific">Geosmithia morbida</name>
    <dbReference type="NCBI Taxonomy" id="1094350"/>
    <lineage>
        <taxon>Eukaryota</taxon>
        <taxon>Fungi</taxon>
        <taxon>Dikarya</taxon>
        <taxon>Ascomycota</taxon>
        <taxon>Pezizomycotina</taxon>
        <taxon>Sordariomycetes</taxon>
        <taxon>Hypocreomycetidae</taxon>
        <taxon>Hypocreales</taxon>
        <taxon>Bionectriaceae</taxon>
        <taxon>Geosmithia</taxon>
    </lineage>
</organism>
<evidence type="ECO:0000256" key="1">
    <source>
        <dbReference type="SAM" id="MobiDB-lite"/>
    </source>
</evidence>
<evidence type="ECO:0000313" key="2">
    <source>
        <dbReference type="EMBL" id="KAF4121525.1"/>
    </source>
</evidence>
<gene>
    <name evidence="2" type="ORF">GMORB2_1932</name>
</gene>
<sequence>MPSRVQWLVWNFLVSRGPCLHAWKLLSRSLLRADVKGGKPEDKPLGLYRYREHIARPTHPLSHYTQPLESPTLDFVTHLVLSGRCGFSVREMMCLSDMRNLGILEVIRPVDGTVSSTTSFSSSEYDEYGDGADQEAAAAAMTFPPLTDRLVRAWAEKEDPFPRLRVLRVWGVGTTTRESLRWVAALPALVVYDVLGKPESWESEADVAGDGGEWERLMPSGDEASLVEQLVAADAAATGTAADVSRKWQSGMDGNTANRVDRELVSAYMHDGDGDGDGEPSRSATVRFVDYGEALRLVDAPATAAAADEAPRTVRGMIDATDSEAWAFWMYALIGQTDDDDQEDDDDAGRLVRNNSCGLVGSGG</sequence>